<name>A0A934X1X6_9BACT</name>
<gene>
    <name evidence="1" type="ORF">JKA74_17335</name>
</gene>
<dbReference type="EMBL" id="JAEQBW010000011">
    <property type="protein sequence ID" value="MBK6266810.1"/>
    <property type="molecule type" value="Genomic_DNA"/>
</dbReference>
<evidence type="ECO:0000313" key="1">
    <source>
        <dbReference type="EMBL" id="MBK6266810.1"/>
    </source>
</evidence>
<keyword evidence="2" id="KW-1185">Reference proteome</keyword>
<organism evidence="1 2">
    <name type="scientific">Marivirga aurantiaca</name>
    <dbReference type="NCBI Taxonomy" id="2802615"/>
    <lineage>
        <taxon>Bacteria</taxon>
        <taxon>Pseudomonadati</taxon>
        <taxon>Bacteroidota</taxon>
        <taxon>Cytophagia</taxon>
        <taxon>Cytophagales</taxon>
        <taxon>Marivirgaceae</taxon>
        <taxon>Marivirga</taxon>
    </lineage>
</organism>
<reference evidence="1" key="1">
    <citation type="submission" date="2021-01" db="EMBL/GenBank/DDBJ databases">
        <title>Marivirga aurantiaca sp. nov., isolated from intertidal surface sediments.</title>
        <authorList>
            <person name="Zhang M."/>
        </authorList>
    </citation>
    <scope>NUCLEOTIDE SEQUENCE</scope>
    <source>
        <strain evidence="1">S37H4</strain>
    </source>
</reference>
<comment type="caution">
    <text evidence="1">The sequence shown here is derived from an EMBL/GenBank/DDBJ whole genome shotgun (WGS) entry which is preliminary data.</text>
</comment>
<protein>
    <submittedName>
        <fullName evidence="1">Uncharacterized protein</fullName>
    </submittedName>
</protein>
<dbReference type="AlphaFoldDB" id="A0A934X1X6"/>
<sequence>MKIIFKGFLIVFFTLALSIHHEIHAQNSFPLKETVLAKLYNFEFSQADSLITSVDSVKNTSDFNFLKTHYYRWSYLPIHEQNGHILKEYNLYLSAIKQQSNKNNDSNETDYNYINSILLKAEFHYNQGSYYKAFQNGSEVYDIIKLKLEKEPKQPEIKFLAALYHYYYQYYRSQKTVYGAMMWLFQEGDKEKGLRWLEEVANEESIVKTEALIYLSHIYLRLENQPYKAYYFAQKLHQKHPQNLKFYELLLESAIASNNLNENMENLANILVGSGNKYFRKYGVTYSTLISIQKEKLTDDERLYKLTKATDFIRKNGGGNHLLSLLYKQLAEIPQTKKSYTSELLSTRVYDYALTTLNK</sequence>
<accession>A0A934X1X6</accession>
<dbReference type="RefSeq" id="WP_201432495.1">
    <property type="nucleotide sequence ID" value="NZ_JAEQBW010000011.1"/>
</dbReference>
<dbReference type="Proteomes" id="UP000611723">
    <property type="component" value="Unassembled WGS sequence"/>
</dbReference>
<evidence type="ECO:0000313" key="2">
    <source>
        <dbReference type="Proteomes" id="UP000611723"/>
    </source>
</evidence>
<proteinExistence type="predicted"/>